<name>A0AA36MZ37_9DINO</name>
<dbReference type="Pfam" id="PF13202">
    <property type="entry name" value="EF-hand_5"/>
    <property type="match status" value="2"/>
</dbReference>
<feature type="compositionally biased region" description="Low complexity" evidence="2">
    <location>
        <begin position="1"/>
        <end position="21"/>
    </location>
</feature>
<dbReference type="Gene3D" id="1.10.238.10">
    <property type="entry name" value="EF-hand"/>
    <property type="match status" value="1"/>
</dbReference>
<dbReference type="InterPro" id="IPR002048">
    <property type="entry name" value="EF_hand_dom"/>
</dbReference>
<sequence>MEPSARGSPPSSRGPQSARPQTARSGQSARSATSKNAEEYIISTQKVNDPDELPKLDTKMQSLEKDGQTVKMPSQTNVCALQLWEVYLAVAILCIQPHSDVLHFHIKALCEHDEDTQLCEAVLREHLTCYNVLDVTQETSFVSFFEEYMRRKFQLSFNRDNLMHYITDIMDDSYSGYNDIPRTFLLGPYVQAFLLQDRFFEGQYDEMVDAMRMYNLPVNDVLKDGEEEIGADTQAVNFDQARMYDDPSLILKKHGGWALGKPAPLLTKKDQLIMRLTGCTLDQLLAGRDVPDSPRTNILSPEGRLAATAESAEKEKAEDEDQEPADDGASEGSSHVSDYKVDPEHPKIVPFGLSLSEAYVLIRGLLIGMTARRQDWSGSVVGQRLTRHYRDGHMLCGAVLCDLYMREQIDVHHWTLQEGSIAVPYQLSRRRGLGEMDHYLDHYAPFAEAMFRDMRLPQSLSEAPIWDSLERKGLIDNYRPSGERKWGFSQRHVDVWDFARRDLLLDIREGYVTAARLLYDKSFGDPTQEEPNDMLMFCFLLQYAFDVSIEAINGFSRVMQTLCPPFQKGELFPPLSGVHAGAVCVGLMDRASRLARGKDTQLAVEAAEFNQVVMQRLEEKFFLSPKIFEAMDQDQSGELSMMEFVEGMRNIDMYKEFRHERVPEDVLRMIVADLAERLFQEVDVNGDGTLTVEEIGMAIRRRRAEALKQQEQRQWFRKQVTAFQKRMGMKKEEGTRKEAVQKAKAEEVAVKVKEHKRRLEWQAEVERVQPPDAEADIDTGISVSLTV</sequence>
<dbReference type="GO" id="GO:0005509">
    <property type="term" value="F:calcium ion binding"/>
    <property type="evidence" value="ECO:0007669"/>
    <property type="project" value="InterPro"/>
</dbReference>
<comment type="caution">
    <text evidence="4">The sequence shown here is derived from an EMBL/GenBank/DDBJ whole genome shotgun (WGS) entry which is preliminary data.</text>
</comment>
<gene>
    <name evidence="4" type="ORF">EVOR1521_LOCUS10869</name>
</gene>
<feature type="compositionally biased region" description="Polar residues" evidence="2">
    <location>
        <begin position="22"/>
        <end position="35"/>
    </location>
</feature>
<organism evidence="4 5">
    <name type="scientific">Effrenium voratum</name>
    <dbReference type="NCBI Taxonomy" id="2562239"/>
    <lineage>
        <taxon>Eukaryota</taxon>
        <taxon>Sar</taxon>
        <taxon>Alveolata</taxon>
        <taxon>Dinophyceae</taxon>
        <taxon>Suessiales</taxon>
        <taxon>Symbiodiniaceae</taxon>
        <taxon>Effrenium</taxon>
    </lineage>
</organism>
<feature type="compositionally biased region" description="Acidic residues" evidence="2">
    <location>
        <begin position="318"/>
        <end position="329"/>
    </location>
</feature>
<accession>A0AA36MZ37</accession>
<dbReference type="PROSITE" id="PS00018">
    <property type="entry name" value="EF_HAND_1"/>
    <property type="match status" value="2"/>
</dbReference>
<feature type="region of interest" description="Disordered" evidence="2">
    <location>
        <begin position="1"/>
        <end position="54"/>
    </location>
</feature>
<evidence type="ECO:0000259" key="3">
    <source>
        <dbReference type="PROSITE" id="PS50222"/>
    </source>
</evidence>
<reference evidence="4" key="1">
    <citation type="submission" date="2023-08" db="EMBL/GenBank/DDBJ databases">
        <authorList>
            <person name="Chen Y."/>
            <person name="Shah S."/>
            <person name="Dougan E. K."/>
            <person name="Thang M."/>
            <person name="Chan C."/>
        </authorList>
    </citation>
    <scope>NUCLEOTIDE SEQUENCE</scope>
</reference>
<dbReference type="InterPro" id="IPR018247">
    <property type="entry name" value="EF_Hand_1_Ca_BS"/>
</dbReference>
<dbReference type="InterPro" id="IPR011992">
    <property type="entry name" value="EF-hand-dom_pair"/>
</dbReference>
<keyword evidence="5" id="KW-1185">Reference proteome</keyword>
<dbReference type="Proteomes" id="UP001178507">
    <property type="component" value="Unassembled WGS sequence"/>
</dbReference>
<feature type="domain" description="EF-hand" evidence="3">
    <location>
        <begin position="670"/>
        <end position="705"/>
    </location>
</feature>
<proteinExistence type="predicted"/>
<evidence type="ECO:0000313" key="5">
    <source>
        <dbReference type="Proteomes" id="UP001178507"/>
    </source>
</evidence>
<evidence type="ECO:0000313" key="4">
    <source>
        <dbReference type="EMBL" id="CAJ1383883.1"/>
    </source>
</evidence>
<dbReference type="PROSITE" id="PS50222">
    <property type="entry name" value="EF_HAND_2"/>
    <property type="match status" value="2"/>
</dbReference>
<evidence type="ECO:0000256" key="1">
    <source>
        <dbReference type="ARBA" id="ARBA00022837"/>
    </source>
</evidence>
<evidence type="ECO:0000256" key="2">
    <source>
        <dbReference type="SAM" id="MobiDB-lite"/>
    </source>
</evidence>
<keyword evidence="1" id="KW-0106">Calcium</keyword>
<dbReference type="SMART" id="SM00054">
    <property type="entry name" value="EFh"/>
    <property type="match status" value="2"/>
</dbReference>
<feature type="region of interest" description="Disordered" evidence="2">
    <location>
        <begin position="286"/>
        <end position="341"/>
    </location>
</feature>
<feature type="domain" description="EF-hand" evidence="3">
    <location>
        <begin position="626"/>
        <end position="654"/>
    </location>
</feature>
<dbReference type="EMBL" id="CAUJNA010001057">
    <property type="protein sequence ID" value="CAJ1383883.1"/>
    <property type="molecule type" value="Genomic_DNA"/>
</dbReference>
<dbReference type="SUPFAM" id="SSF47473">
    <property type="entry name" value="EF-hand"/>
    <property type="match status" value="1"/>
</dbReference>
<protein>
    <recommendedName>
        <fullName evidence="3">EF-hand domain-containing protein</fullName>
    </recommendedName>
</protein>
<dbReference type="AlphaFoldDB" id="A0AA36MZ37"/>